<dbReference type="GO" id="GO:0006355">
    <property type="term" value="P:regulation of DNA-templated transcription"/>
    <property type="evidence" value="ECO:0007669"/>
    <property type="project" value="InterPro"/>
</dbReference>
<evidence type="ECO:0000259" key="3">
    <source>
        <dbReference type="PROSITE" id="PS50043"/>
    </source>
</evidence>
<evidence type="ECO:0000313" key="4">
    <source>
        <dbReference type="EMBL" id="NAS26994.1"/>
    </source>
</evidence>
<dbReference type="EMBL" id="WXEW01000013">
    <property type="protein sequence ID" value="NAS26994.1"/>
    <property type="molecule type" value="Genomic_DNA"/>
</dbReference>
<dbReference type="SUPFAM" id="SSF48452">
    <property type="entry name" value="TPR-like"/>
    <property type="match status" value="1"/>
</dbReference>
<reference evidence="4 5" key="1">
    <citation type="submission" date="2020-01" db="EMBL/GenBank/DDBJ databases">
        <title>Herbidospora sp. NEAU-GS84 nov., a novel actinomycete isolated from soil.</title>
        <authorList>
            <person name="Han L."/>
        </authorList>
    </citation>
    <scope>NUCLEOTIDE SEQUENCE [LARGE SCALE GENOMIC DNA]</scope>
    <source>
        <strain evidence="4 5">NEAU-GS84</strain>
    </source>
</reference>
<evidence type="ECO:0000313" key="5">
    <source>
        <dbReference type="Proteomes" id="UP000479526"/>
    </source>
</evidence>
<dbReference type="InterPro" id="IPR016032">
    <property type="entry name" value="Sig_transdc_resp-reg_C-effctor"/>
</dbReference>
<dbReference type="PANTHER" id="PTHR16305:SF35">
    <property type="entry name" value="TRANSCRIPTIONAL ACTIVATOR DOMAIN"/>
    <property type="match status" value="1"/>
</dbReference>
<dbReference type="Gene3D" id="1.25.40.10">
    <property type="entry name" value="Tetratricopeptide repeat domain"/>
    <property type="match status" value="1"/>
</dbReference>
<feature type="domain" description="HTH luxR-type" evidence="3">
    <location>
        <begin position="828"/>
        <end position="893"/>
    </location>
</feature>
<dbReference type="AlphaFoldDB" id="A0A7C9N767"/>
<dbReference type="InterPro" id="IPR041664">
    <property type="entry name" value="AAA_16"/>
</dbReference>
<dbReference type="Gene3D" id="1.10.10.10">
    <property type="entry name" value="Winged helix-like DNA-binding domain superfamily/Winged helix DNA-binding domain"/>
    <property type="match status" value="1"/>
</dbReference>
<keyword evidence="2" id="KW-0067">ATP-binding</keyword>
<evidence type="ECO:0000256" key="1">
    <source>
        <dbReference type="ARBA" id="ARBA00022741"/>
    </source>
</evidence>
<dbReference type="RefSeq" id="WP_161483968.1">
    <property type="nucleotide sequence ID" value="NZ_WXEW01000013.1"/>
</dbReference>
<dbReference type="GO" id="GO:0005524">
    <property type="term" value="F:ATP binding"/>
    <property type="evidence" value="ECO:0007669"/>
    <property type="project" value="UniProtKB-KW"/>
</dbReference>
<dbReference type="InterPro" id="IPR027417">
    <property type="entry name" value="P-loop_NTPase"/>
</dbReference>
<protein>
    <submittedName>
        <fullName evidence="4">AAA family ATPase</fullName>
    </submittedName>
</protein>
<dbReference type="SUPFAM" id="SSF46894">
    <property type="entry name" value="C-terminal effector domain of the bipartite response regulators"/>
    <property type="match status" value="1"/>
</dbReference>
<dbReference type="GO" id="GO:0005737">
    <property type="term" value="C:cytoplasm"/>
    <property type="evidence" value="ECO:0007669"/>
    <property type="project" value="TreeGrafter"/>
</dbReference>
<dbReference type="Proteomes" id="UP000479526">
    <property type="component" value="Unassembled WGS sequence"/>
</dbReference>
<evidence type="ECO:0000256" key="2">
    <source>
        <dbReference type="ARBA" id="ARBA00022840"/>
    </source>
</evidence>
<dbReference type="InterPro" id="IPR011990">
    <property type="entry name" value="TPR-like_helical_dom_sf"/>
</dbReference>
<dbReference type="GO" id="GO:0003677">
    <property type="term" value="F:DNA binding"/>
    <property type="evidence" value="ECO:0007669"/>
    <property type="project" value="InterPro"/>
</dbReference>
<dbReference type="InterPro" id="IPR036388">
    <property type="entry name" value="WH-like_DNA-bd_sf"/>
</dbReference>
<dbReference type="Pfam" id="PF00196">
    <property type="entry name" value="GerE"/>
    <property type="match status" value="1"/>
</dbReference>
<dbReference type="CDD" id="cd06170">
    <property type="entry name" value="LuxR_C_like"/>
    <property type="match status" value="1"/>
</dbReference>
<gene>
    <name evidence="4" type="ORF">GT755_35655</name>
</gene>
<name>A0A7C9N767_9ACTN</name>
<dbReference type="PANTHER" id="PTHR16305">
    <property type="entry name" value="TESTICULAR SOLUBLE ADENYLYL CYCLASE"/>
    <property type="match status" value="1"/>
</dbReference>
<dbReference type="PRINTS" id="PR00038">
    <property type="entry name" value="HTHLUXR"/>
</dbReference>
<keyword evidence="5" id="KW-1185">Reference proteome</keyword>
<keyword evidence="1" id="KW-0547">Nucleotide-binding</keyword>
<proteinExistence type="predicted"/>
<comment type="caution">
    <text evidence="4">The sequence shown here is derived from an EMBL/GenBank/DDBJ whole genome shotgun (WGS) entry which is preliminary data.</text>
</comment>
<dbReference type="PROSITE" id="PS00622">
    <property type="entry name" value="HTH_LUXR_1"/>
    <property type="match status" value="1"/>
</dbReference>
<dbReference type="SUPFAM" id="SSF52540">
    <property type="entry name" value="P-loop containing nucleoside triphosphate hydrolases"/>
    <property type="match status" value="1"/>
</dbReference>
<dbReference type="SMART" id="SM00421">
    <property type="entry name" value="HTH_LUXR"/>
    <property type="match status" value="1"/>
</dbReference>
<accession>A0A7C9N767</accession>
<dbReference type="GO" id="GO:0004016">
    <property type="term" value="F:adenylate cyclase activity"/>
    <property type="evidence" value="ECO:0007669"/>
    <property type="project" value="TreeGrafter"/>
</dbReference>
<sequence>MTVTVRAQEIRRPALVRHVEFDRLTHLVRAARDRHGRVAELTGDPGAGKSWLLDGLAAGARRDGVTVWSGRCSEAGADQPFHPFLQALAAWRGPGGRIVPAAATLIDVLGAAGDAGTTSFDGRHQLFVTVRRGLADCLAAAPGDVLLLLDDVHWADPLSVALLEMLIRRPVDGPLSTVVAHRPRQSPVRLRSVLDLGGVASVALGPLSYGQSARLLDGLAPETLQNLHDDAMGNPLYLTALAGQQRPADDGGTWTRGSLGARLLAETEPLPEGARLVLDAAAVLGDVLDVGAVAAVAGVDLDVACRVLTELRRRDLIRPVPGSPGTLTFRHPLVRLALYGAVDPCWRSAAHGRAARHLSATGAPPAEVARHAERSGILSADPALLVAAVHDALRHGRPAEAAHWVSSALRVHRAHGAEPGPALWRPVVRALAATGDAAGVRELARQVLGGPAGARSVAFLSSVTAALGDAGEAQALVLAELTARGDADPAARALLNVQAQFSKVLAGQTPARADVEALARDAAHEDRVTRAGRLALLGMCMVIGGHTARAAEPLRAAARLLDGAETPAGSREGGHLLVLAWAEALMGWYDQARVHAERALSGARERGEAHLMAPLLGTLGYVLFHMGRPADAHTVSLEARSVAHRIGRDDHVGLADALIAASWARLGRPTLPNGRDDDPVAARTPINALLFAEAALTGGEPGRALALLLPYEPEPGDLPEQVPEPVQVYAAWCYELLAAATLRADDGQHARVARWAEAAADAAVAVGLPEAAGYARLAKGHVFARARRWEPAARCYEEALALLGDGPPGGARARDLARAAVHHLALGPQAGLGELTSREREVADLAGEGLKTKDIAERLRISPRTVDVHLNRIYAKLGVGSRAALVRLLSVSEPPGPGPR</sequence>
<dbReference type="PROSITE" id="PS50043">
    <property type="entry name" value="HTH_LUXR_2"/>
    <property type="match status" value="1"/>
</dbReference>
<dbReference type="Pfam" id="PF13191">
    <property type="entry name" value="AAA_16"/>
    <property type="match status" value="1"/>
</dbReference>
<organism evidence="4 5">
    <name type="scientific">Herbidospora solisilvae</name>
    <dbReference type="NCBI Taxonomy" id="2696284"/>
    <lineage>
        <taxon>Bacteria</taxon>
        <taxon>Bacillati</taxon>
        <taxon>Actinomycetota</taxon>
        <taxon>Actinomycetes</taxon>
        <taxon>Streptosporangiales</taxon>
        <taxon>Streptosporangiaceae</taxon>
        <taxon>Herbidospora</taxon>
    </lineage>
</organism>
<dbReference type="InterPro" id="IPR000792">
    <property type="entry name" value="Tscrpt_reg_LuxR_C"/>
</dbReference>